<comment type="caution">
    <text evidence="8">The sequence shown here is derived from an EMBL/GenBank/DDBJ whole genome shotgun (WGS) entry which is preliminary data.</text>
</comment>
<keyword evidence="5" id="KW-1133">Transmembrane helix</keyword>
<accession>A0ABN1KB27</accession>
<dbReference type="SMART" id="SM00331">
    <property type="entry name" value="PP2C_SIG"/>
    <property type="match status" value="1"/>
</dbReference>
<keyword evidence="1" id="KW-0808">Transferase</keyword>
<dbReference type="SUPFAM" id="SSF81606">
    <property type="entry name" value="PP2C-like"/>
    <property type="match status" value="1"/>
</dbReference>
<dbReference type="PROSITE" id="PS51746">
    <property type="entry name" value="PPM_2"/>
    <property type="match status" value="1"/>
</dbReference>
<dbReference type="Pfam" id="PF00069">
    <property type="entry name" value="Pkinase"/>
    <property type="match status" value="1"/>
</dbReference>
<organism evidence="8 9">
    <name type="scientific">Ideonella azotifigens</name>
    <dbReference type="NCBI Taxonomy" id="513160"/>
    <lineage>
        <taxon>Bacteria</taxon>
        <taxon>Pseudomonadati</taxon>
        <taxon>Pseudomonadota</taxon>
        <taxon>Betaproteobacteria</taxon>
        <taxon>Burkholderiales</taxon>
        <taxon>Sphaerotilaceae</taxon>
        <taxon>Ideonella</taxon>
    </lineage>
</organism>
<dbReference type="Gene3D" id="3.60.40.10">
    <property type="entry name" value="PPM-type phosphatase domain"/>
    <property type="match status" value="1"/>
</dbReference>
<dbReference type="GO" id="GO:0016301">
    <property type="term" value="F:kinase activity"/>
    <property type="evidence" value="ECO:0007669"/>
    <property type="project" value="UniProtKB-KW"/>
</dbReference>
<evidence type="ECO:0000256" key="4">
    <source>
        <dbReference type="ARBA" id="ARBA00022840"/>
    </source>
</evidence>
<dbReference type="RefSeq" id="WP_231009984.1">
    <property type="nucleotide sequence ID" value="NZ_BAAAEW010000026.1"/>
</dbReference>
<dbReference type="EMBL" id="BAAAEW010000026">
    <property type="protein sequence ID" value="GAA0760719.1"/>
    <property type="molecule type" value="Genomic_DNA"/>
</dbReference>
<evidence type="ECO:0000313" key="8">
    <source>
        <dbReference type="EMBL" id="GAA0760719.1"/>
    </source>
</evidence>
<proteinExistence type="predicted"/>
<dbReference type="PANTHER" id="PTHR43289">
    <property type="entry name" value="MITOGEN-ACTIVATED PROTEIN KINASE KINASE KINASE 20-RELATED"/>
    <property type="match status" value="1"/>
</dbReference>
<evidence type="ECO:0000256" key="5">
    <source>
        <dbReference type="SAM" id="Phobius"/>
    </source>
</evidence>
<keyword evidence="2" id="KW-0547">Nucleotide-binding</keyword>
<dbReference type="Pfam" id="PF13672">
    <property type="entry name" value="PP2C_2"/>
    <property type="match status" value="1"/>
</dbReference>
<protein>
    <submittedName>
        <fullName evidence="8">Bifunctional protein-serine/threonine kinase/phosphatase</fullName>
    </submittedName>
</protein>
<dbReference type="InterPro" id="IPR011009">
    <property type="entry name" value="Kinase-like_dom_sf"/>
</dbReference>
<dbReference type="InterPro" id="IPR000719">
    <property type="entry name" value="Prot_kinase_dom"/>
</dbReference>
<dbReference type="PROSITE" id="PS50011">
    <property type="entry name" value="PROTEIN_KINASE_DOM"/>
    <property type="match status" value="1"/>
</dbReference>
<dbReference type="PANTHER" id="PTHR43289:SF34">
    <property type="entry name" value="SERINE_THREONINE-PROTEIN KINASE YBDM-RELATED"/>
    <property type="match status" value="1"/>
</dbReference>
<dbReference type="SUPFAM" id="SSF56112">
    <property type="entry name" value="Protein kinase-like (PK-like)"/>
    <property type="match status" value="1"/>
</dbReference>
<dbReference type="InterPro" id="IPR001932">
    <property type="entry name" value="PPM-type_phosphatase-like_dom"/>
</dbReference>
<feature type="transmembrane region" description="Helical" evidence="5">
    <location>
        <begin position="557"/>
        <end position="580"/>
    </location>
</feature>
<keyword evidence="3 8" id="KW-0418">Kinase</keyword>
<evidence type="ECO:0000313" key="9">
    <source>
        <dbReference type="Proteomes" id="UP001500279"/>
    </source>
</evidence>
<sequence length="582" mass="62943">MSFEVDIGCCSERGARPLNEDFAGAVRAQPHEAARGLIAAVADGVSAGGLGREAAQTTVMGLLSDFFAAPATWETSVVLDRLVSAQNAWLAGHNRRRNGRGSEETALTTLTALALHGQTWTLAHVGDTRAWLLRRGSEVEGAPEAGELTQLSHDHAFDHPDQRSRLTRAVGLDDAVRIDFAQGDVHMGDCFLMTSDGVHGVLKPARIAALLGLAAEADAQTAADAMVQAARDAGSRDNLTALVLRVTGLDARQLHDEWADAKRLPVLGVLQVGDGLDGYQVTARVADTGVHLIYQARDRQGQLVALKTLHPSRASDPEERAMLAHEAWLGQRVSDRGEPGFVRVLPRGADASALYTVFEWHSGRTLAQRMEEGQRPGVSELLAAAQAWAEILSRLHRQGVIHRDVKPGNLHLGDDGQWRLLDLGVAVSGRESAAQRELHAGTPSYMNPEQWQGGVADAGSDLFALGVTLYQWLTGRLPYGEVEPWQTGGYRRDPQPASRLRPDVPIWLDHLLAKAVARDAAQRFETADELLLALQRGAARPVSAPAATPLMQRDPAALLKLALGLSLLLNFLLVFWLLFLPR</sequence>
<name>A0ABN1KB27_9BURK</name>
<keyword evidence="9" id="KW-1185">Reference proteome</keyword>
<reference evidence="8 9" key="1">
    <citation type="journal article" date="2019" name="Int. J. Syst. Evol. Microbiol.">
        <title>The Global Catalogue of Microorganisms (GCM) 10K type strain sequencing project: providing services to taxonomists for standard genome sequencing and annotation.</title>
        <authorList>
            <consortium name="The Broad Institute Genomics Platform"/>
            <consortium name="The Broad Institute Genome Sequencing Center for Infectious Disease"/>
            <person name="Wu L."/>
            <person name="Ma J."/>
        </authorList>
    </citation>
    <scope>NUCLEOTIDE SEQUENCE [LARGE SCALE GENOMIC DNA]</scope>
    <source>
        <strain evidence="8 9">JCM 15503</strain>
    </source>
</reference>
<keyword evidence="5" id="KW-0812">Transmembrane</keyword>
<evidence type="ECO:0000256" key="3">
    <source>
        <dbReference type="ARBA" id="ARBA00022777"/>
    </source>
</evidence>
<keyword evidence="4" id="KW-0067">ATP-binding</keyword>
<evidence type="ECO:0000259" key="6">
    <source>
        <dbReference type="PROSITE" id="PS50011"/>
    </source>
</evidence>
<evidence type="ECO:0000256" key="2">
    <source>
        <dbReference type="ARBA" id="ARBA00022741"/>
    </source>
</evidence>
<dbReference type="SMART" id="SM00220">
    <property type="entry name" value="S_TKc"/>
    <property type="match status" value="1"/>
</dbReference>
<dbReference type="CDD" id="cd14014">
    <property type="entry name" value="STKc_PknB_like"/>
    <property type="match status" value="1"/>
</dbReference>
<dbReference type="Proteomes" id="UP001500279">
    <property type="component" value="Unassembled WGS sequence"/>
</dbReference>
<evidence type="ECO:0000256" key="1">
    <source>
        <dbReference type="ARBA" id="ARBA00022679"/>
    </source>
</evidence>
<keyword evidence="5" id="KW-0472">Membrane</keyword>
<feature type="domain" description="Protein kinase" evidence="6">
    <location>
        <begin position="279"/>
        <end position="551"/>
    </location>
</feature>
<evidence type="ECO:0000259" key="7">
    <source>
        <dbReference type="PROSITE" id="PS51746"/>
    </source>
</evidence>
<gene>
    <name evidence="8" type="ORF">GCM10009107_43530</name>
</gene>
<dbReference type="Gene3D" id="1.10.510.10">
    <property type="entry name" value="Transferase(Phosphotransferase) domain 1"/>
    <property type="match status" value="1"/>
</dbReference>
<dbReference type="SMART" id="SM00332">
    <property type="entry name" value="PP2Cc"/>
    <property type="match status" value="1"/>
</dbReference>
<feature type="domain" description="PPM-type phosphatase" evidence="7">
    <location>
        <begin position="6"/>
        <end position="246"/>
    </location>
</feature>
<dbReference type="InterPro" id="IPR036457">
    <property type="entry name" value="PPM-type-like_dom_sf"/>
</dbReference>
<dbReference type="Gene3D" id="3.30.200.20">
    <property type="entry name" value="Phosphorylase Kinase, domain 1"/>
    <property type="match status" value="1"/>
</dbReference>